<feature type="transmembrane region" description="Helical" evidence="1">
    <location>
        <begin position="58"/>
        <end position="77"/>
    </location>
</feature>
<name>A0A9W8I604_9FUNG</name>
<feature type="transmembrane region" description="Helical" evidence="1">
    <location>
        <begin position="156"/>
        <end position="178"/>
    </location>
</feature>
<keyword evidence="1" id="KW-0472">Membrane</keyword>
<evidence type="ECO:0000256" key="1">
    <source>
        <dbReference type="SAM" id="Phobius"/>
    </source>
</evidence>
<comment type="caution">
    <text evidence="3">The sequence shown here is derived from an EMBL/GenBank/DDBJ whole genome shotgun (WGS) entry which is preliminary data.</text>
</comment>
<dbReference type="AlphaFoldDB" id="A0A9W8I604"/>
<evidence type="ECO:0000313" key="4">
    <source>
        <dbReference type="Proteomes" id="UP001139887"/>
    </source>
</evidence>
<feature type="chain" id="PRO_5040982496" evidence="2">
    <location>
        <begin position="19"/>
        <end position="186"/>
    </location>
</feature>
<keyword evidence="2" id="KW-0732">Signal</keyword>
<feature type="transmembrane region" description="Helical" evidence="1">
    <location>
        <begin position="124"/>
        <end position="144"/>
    </location>
</feature>
<dbReference type="OrthoDB" id="2213137at2759"/>
<evidence type="ECO:0000256" key="2">
    <source>
        <dbReference type="SAM" id="SignalP"/>
    </source>
</evidence>
<accession>A0A9W8I604</accession>
<organism evidence="3 4">
    <name type="scientific">Coemansia brasiliensis</name>
    <dbReference type="NCBI Taxonomy" id="2650707"/>
    <lineage>
        <taxon>Eukaryota</taxon>
        <taxon>Fungi</taxon>
        <taxon>Fungi incertae sedis</taxon>
        <taxon>Zoopagomycota</taxon>
        <taxon>Kickxellomycotina</taxon>
        <taxon>Kickxellomycetes</taxon>
        <taxon>Kickxellales</taxon>
        <taxon>Kickxellaceae</taxon>
        <taxon>Coemansia</taxon>
    </lineage>
</organism>
<evidence type="ECO:0000313" key="3">
    <source>
        <dbReference type="EMBL" id="KAJ2848871.1"/>
    </source>
</evidence>
<proteinExistence type="predicted"/>
<keyword evidence="1" id="KW-0812">Transmembrane</keyword>
<protein>
    <submittedName>
        <fullName evidence="3">Uncharacterized protein</fullName>
    </submittedName>
</protein>
<dbReference type="Proteomes" id="UP001139887">
    <property type="component" value="Unassembled WGS sequence"/>
</dbReference>
<gene>
    <name evidence="3" type="ORF">IWW36_003025</name>
</gene>
<feature type="transmembrane region" description="Helical" evidence="1">
    <location>
        <begin position="83"/>
        <end position="103"/>
    </location>
</feature>
<feature type="signal peptide" evidence="2">
    <location>
        <begin position="1"/>
        <end position="18"/>
    </location>
</feature>
<keyword evidence="4" id="KW-1185">Reference proteome</keyword>
<feature type="transmembrane region" description="Helical" evidence="1">
    <location>
        <begin position="28"/>
        <end position="46"/>
    </location>
</feature>
<dbReference type="EMBL" id="JANBUW010000125">
    <property type="protein sequence ID" value="KAJ2848871.1"/>
    <property type="molecule type" value="Genomic_DNA"/>
</dbReference>
<sequence>MLAGAGFLTVIGLLPAHAVTMGTSVEHIGLLMGLANGCTVMGAILLHHFIKRYGYLNGMLMVHLVATMSTGILWYNAKNYDALTGFTAIFCMSAGSLVPMYPLGQLEKGDKESVLLGGTQIIKWMVLTTAVSIPILKVFYIDWASAYLSTLWIKPAITLVTMGYMSATVGLVGLRFSLSPHLKARL</sequence>
<dbReference type="SUPFAM" id="SSF103473">
    <property type="entry name" value="MFS general substrate transporter"/>
    <property type="match status" value="1"/>
</dbReference>
<keyword evidence="1" id="KW-1133">Transmembrane helix</keyword>
<dbReference type="InterPro" id="IPR036259">
    <property type="entry name" value="MFS_trans_sf"/>
</dbReference>
<reference evidence="3" key="1">
    <citation type="submission" date="2022-07" db="EMBL/GenBank/DDBJ databases">
        <title>Phylogenomic reconstructions and comparative analyses of Kickxellomycotina fungi.</title>
        <authorList>
            <person name="Reynolds N.K."/>
            <person name="Stajich J.E."/>
            <person name="Barry K."/>
            <person name="Grigoriev I.V."/>
            <person name="Crous P."/>
            <person name="Smith M.E."/>
        </authorList>
    </citation>
    <scope>NUCLEOTIDE SEQUENCE</scope>
    <source>
        <strain evidence="3">NRRL 1566</strain>
    </source>
</reference>